<sequence length="316" mass="33453">MALVGLDVGGSLTKVLVRANEPNDDTLYDNSALVQFVIKYTAAGARVPAGWHAQKSPEYHLLQFPTAELEETVGQITLAADAQSDAANLPALPVAATGGGALKYKHLLESKLRVAITFVHELAALSAGWRHLHADKDALPALVTNVGTGVSLIRIDKHEFERVTGSGLGGATFWALCRRLTKYERFSDILDGLVLGNPGNVDTLVGDIYGAEASKEIGMPADLVAGFLGKLAEDSKDADVAAALLRLMASNLGQIAVFQARSLGLKRVWFVGGFVQHSVVQKAVEQAVSFWAQGTIETRFGGQETALGALGALLAR</sequence>
<dbReference type="Pfam" id="PF03630">
    <property type="entry name" value="Fumble"/>
    <property type="match status" value="1"/>
</dbReference>
<dbReference type="Proteomes" id="UP000193922">
    <property type="component" value="Unassembled WGS sequence"/>
</dbReference>
<evidence type="ECO:0000256" key="1">
    <source>
        <dbReference type="ARBA" id="ARBA00022741"/>
    </source>
</evidence>
<gene>
    <name evidence="4" type="ORF">DL89DRAFT_78647</name>
</gene>
<keyword evidence="1" id="KW-0547">Nucleotide-binding</keyword>
<evidence type="ECO:0000313" key="4">
    <source>
        <dbReference type="EMBL" id="ORX65976.1"/>
    </source>
</evidence>
<protein>
    <submittedName>
        <fullName evidence="4">Fumble</fullName>
    </submittedName>
</protein>
<evidence type="ECO:0000313" key="5">
    <source>
        <dbReference type="Proteomes" id="UP000193922"/>
    </source>
</evidence>
<accession>A0A1Y1VY95</accession>
<name>A0A1Y1VY95_9FUNG</name>
<dbReference type="STRING" id="61395.A0A1Y1VY95"/>
<dbReference type="GO" id="GO:0004594">
    <property type="term" value="F:pantothenate kinase activity"/>
    <property type="evidence" value="ECO:0007669"/>
    <property type="project" value="TreeGrafter"/>
</dbReference>
<dbReference type="GO" id="GO:0005524">
    <property type="term" value="F:ATP binding"/>
    <property type="evidence" value="ECO:0007669"/>
    <property type="project" value="UniProtKB-KW"/>
</dbReference>
<dbReference type="RefSeq" id="XP_040740047.1">
    <property type="nucleotide sequence ID" value="XM_040892076.1"/>
</dbReference>
<proteinExistence type="predicted"/>
<dbReference type="Gene3D" id="6.10.10.60">
    <property type="match status" value="1"/>
</dbReference>
<keyword evidence="3" id="KW-0173">Coenzyme A biosynthesis</keyword>
<dbReference type="InterPro" id="IPR043129">
    <property type="entry name" value="ATPase_NBD"/>
</dbReference>
<reference evidence="4 5" key="1">
    <citation type="submission" date="2016-07" db="EMBL/GenBank/DDBJ databases">
        <title>Pervasive Adenine N6-methylation of Active Genes in Fungi.</title>
        <authorList>
            <consortium name="DOE Joint Genome Institute"/>
            <person name="Mondo S.J."/>
            <person name="Dannebaum R.O."/>
            <person name="Kuo R.C."/>
            <person name="Labutti K."/>
            <person name="Haridas S."/>
            <person name="Kuo A."/>
            <person name="Salamov A."/>
            <person name="Ahrendt S.R."/>
            <person name="Lipzen A."/>
            <person name="Sullivan W."/>
            <person name="Andreopoulos W.B."/>
            <person name="Clum A."/>
            <person name="Lindquist E."/>
            <person name="Daum C."/>
            <person name="Ramamoorthy G.K."/>
            <person name="Gryganskyi A."/>
            <person name="Culley D."/>
            <person name="Magnuson J.K."/>
            <person name="James T.Y."/>
            <person name="O'Malley M.A."/>
            <person name="Stajich J.E."/>
            <person name="Spatafora J.W."/>
            <person name="Visel A."/>
            <person name="Grigoriev I.V."/>
        </authorList>
    </citation>
    <scope>NUCLEOTIDE SEQUENCE [LARGE SCALE GENOMIC DNA]</scope>
    <source>
        <strain evidence="4 5">ATCC 12442</strain>
    </source>
</reference>
<dbReference type="InterPro" id="IPR004567">
    <property type="entry name" value="Type_II_PanK"/>
</dbReference>
<dbReference type="GO" id="GO:0005829">
    <property type="term" value="C:cytosol"/>
    <property type="evidence" value="ECO:0007669"/>
    <property type="project" value="TreeGrafter"/>
</dbReference>
<dbReference type="GO" id="GO:0015937">
    <property type="term" value="P:coenzyme A biosynthetic process"/>
    <property type="evidence" value="ECO:0007669"/>
    <property type="project" value="UniProtKB-KW"/>
</dbReference>
<keyword evidence="2" id="KW-0067">ATP-binding</keyword>
<dbReference type="GO" id="GO:0005634">
    <property type="term" value="C:nucleus"/>
    <property type="evidence" value="ECO:0007669"/>
    <property type="project" value="TreeGrafter"/>
</dbReference>
<dbReference type="EMBL" id="MCFD01000019">
    <property type="protein sequence ID" value="ORX65976.1"/>
    <property type="molecule type" value="Genomic_DNA"/>
</dbReference>
<dbReference type="Gene3D" id="3.30.420.40">
    <property type="match status" value="2"/>
</dbReference>
<evidence type="ECO:0000256" key="3">
    <source>
        <dbReference type="ARBA" id="ARBA00022993"/>
    </source>
</evidence>
<dbReference type="AlphaFoldDB" id="A0A1Y1VY95"/>
<dbReference type="PANTHER" id="PTHR12280">
    <property type="entry name" value="PANTOTHENATE KINASE"/>
    <property type="match status" value="1"/>
</dbReference>
<comment type="caution">
    <text evidence="4">The sequence shown here is derived from an EMBL/GenBank/DDBJ whole genome shotgun (WGS) entry which is preliminary data.</text>
</comment>
<dbReference type="OrthoDB" id="539213at2759"/>
<keyword evidence="5" id="KW-1185">Reference proteome</keyword>
<evidence type="ECO:0000256" key="2">
    <source>
        <dbReference type="ARBA" id="ARBA00022840"/>
    </source>
</evidence>
<organism evidence="4 5">
    <name type="scientific">Linderina pennispora</name>
    <dbReference type="NCBI Taxonomy" id="61395"/>
    <lineage>
        <taxon>Eukaryota</taxon>
        <taxon>Fungi</taxon>
        <taxon>Fungi incertae sedis</taxon>
        <taxon>Zoopagomycota</taxon>
        <taxon>Kickxellomycotina</taxon>
        <taxon>Kickxellomycetes</taxon>
        <taxon>Kickxellales</taxon>
        <taxon>Kickxellaceae</taxon>
        <taxon>Linderina</taxon>
    </lineage>
</organism>
<dbReference type="SUPFAM" id="SSF53067">
    <property type="entry name" value="Actin-like ATPase domain"/>
    <property type="match status" value="2"/>
</dbReference>
<dbReference type="GeneID" id="63808724"/>
<dbReference type="PANTHER" id="PTHR12280:SF20">
    <property type="entry name" value="4'-PHOSPHOPANTETHEINE PHOSPHATASE"/>
    <property type="match status" value="1"/>
</dbReference>